<reference evidence="1 2" key="1">
    <citation type="submission" date="2020-08" db="EMBL/GenBank/DDBJ databases">
        <title>Sequencing the genomes of 1000 actinobacteria strains.</title>
        <authorList>
            <person name="Klenk H.-P."/>
        </authorList>
    </citation>
    <scope>NUCLEOTIDE SEQUENCE [LARGE SCALE GENOMIC DNA]</scope>
    <source>
        <strain evidence="1 2">DSM 45084</strain>
    </source>
</reference>
<sequence length="30" mass="3375">MPHPPRPGGEVMASYPWRVALEAVRRNGSR</sequence>
<keyword evidence="2" id="KW-1185">Reference proteome</keyword>
<evidence type="ECO:0000313" key="2">
    <source>
        <dbReference type="Proteomes" id="UP000542674"/>
    </source>
</evidence>
<comment type="caution">
    <text evidence="1">The sequence shown here is derived from an EMBL/GenBank/DDBJ whole genome shotgun (WGS) entry which is preliminary data.</text>
</comment>
<organism evidence="1 2">
    <name type="scientific">Saccharothrix violaceirubra</name>
    <dbReference type="NCBI Taxonomy" id="413306"/>
    <lineage>
        <taxon>Bacteria</taxon>
        <taxon>Bacillati</taxon>
        <taxon>Actinomycetota</taxon>
        <taxon>Actinomycetes</taxon>
        <taxon>Pseudonocardiales</taxon>
        <taxon>Pseudonocardiaceae</taxon>
        <taxon>Saccharothrix</taxon>
    </lineage>
</organism>
<accession>A0A7W7T6Y1</accession>
<gene>
    <name evidence="1" type="ORF">F4559_003689</name>
</gene>
<dbReference type="AlphaFoldDB" id="A0A7W7T6Y1"/>
<protein>
    <submittedName>
        <fullName evidence="1">Uncharacterized protein</fullName>
    </submittedName>
</protein>
<dbReference type="EMBL" id="JACHJS010000001">
    <property type="protein sequence ID" value="MBB4966330.1"/>
    <property type="molecule type" value="Genomic_DNA"/>
</dbReference>
<evidence type="ECO:0000313" key="1">
    <source>
        <dbReference type="EMBL" id="MBB4966330.1"/>
    </source>
</evidence>
<dbReference type="Proteomes" id="UP000542674">
    <property type="component" value="Unassembled WGS sequence"/>
</dbReference>
<proteinExistence type="predicted"/>
<name>A0A7W7T6Y1_9PSEU</name>